<dbReference type="OrthoDB" id="9803735at2"/>
<comment type="similarity">
    <text evidence="1">Belongs to the LysR transcriptional regulatory family.</text>
</comment>
<evidence type="ECO:0000256" key="5">
    <source>
        <dbReference type="SAM" id="MobiDB-lite"/>
    </source>
</evidence>
<dbReference type="SUPFAM" id="SSF46785">
    <property type="entry name" value="Winged helix' DNA-binding domain"/>
    <property type="match status" value="1"/>
</dbReference>
<accession>A0A4P6JQ26</accession>
<dbReference type="EMBL" id="CP035758">
    <property type="protein sequence ID" value="QBD77507.1"/>
    <property type="molecule type" value="Genomic_DNA"/>
</dbReference>
<name>A0A4P6JQ26_KTERU</name>
<dbReference type="Gene3D" id="3.40.190.290">
    <property type="match status" value="1"/>
</dbReference>
<dbReference type="KEGG" id="kbs:EPA93_16520"/>
<dbReference type="AlphaFoldDB" id="A0A4P6JQ26"/>
<evidence type="ECO:0000259" key="6">
    <source>
        <dbReference type="PROSITE" id="PS50931"/>
    </source>
</evidence>
<dbReference type="GO" id="GO:0000976">
    <property type="term" value="F:transcription cis-regulatory region binding"/>
    <property type="evidence" value="ECO:0007669"/>
    <property type="project" value="TreeGrafter"/>
</dbReference>
<dbReference type="InterPro" id="IPR036388">
    <property type="entry name" value="WH-like_DNA-bd_sf"/>
</dbReference>
<dbReference type="InterPro" id="IPR000847">
    <property type="entry name" value="LysR_HTH_N"/>
</dbReference>
<feature type="domain" description="HTH lysR-type" evidence="6">
    <location>
        <begin position="1"/>
        <end position="58"/>
    </location>
</feature>
<dbReference type="Proteomes" id="UP000290365">
    <property type="component" value="Chromosome"/>
</dbReference>
<dbReference type="InterPro" id="IPR005119">
    <property type="entry name" value="LysR_subst-bd"/>
</dbReference>
<dbReference type="PANTHER" id="PTHR30126:SF100">
    <property type="entry name" value="LYSR-FAMILY TRANSCRIPTIONAL REGULATOR"/>
    <property type="match status" value="1"/>
</dbReference>
<dbReference type="PANTHER" id="PTHR30126">
    <property type="entry name" value="HTH-TYPE TRANSCRIPTIONAL REGULATOR"/>
    <property type="match status" value="1"/>
</dbReference>
<sequence length="321" mass="36066">MDLRQLTTFYVLATTLNFHQTAARLNYVQSTVSAQIQALEEEFGVCLFDRLGRRVVLTDAGTRLLPYAKQMLHIAEEARLAITDDHKLIGTLTIGAPETLCTYRLPDVLHKFRTTYPQVRLLFNPMPCEELRRAVRDGSVDLVFVMEEPVSDSMLQVEPLISETIQLIASPHHPLAQRTAILPGDLEQETVLFAEAGCPYRLHLQHLLRAAGIQPLSTLEFDSVEAIKQCVMVGIGVAMLPEVAIAAEREQSKLAILPWAGEQIVLVTQMLWHKQKWMSPALQAFLTIARETLLRSQERQADGRGEEDEKEDRHISVASVP</sequence>
<keyword evidence="8" id="KW-1185">Reference proteome</keyword>
<gene>
    <name evidence="7" type="ORF">EPA93_16520</name>
</gene>
<keyword evidence="2" id="KW-0805">Transcription regulation</keyword>
<evidence type="ECO:0000256" key="3">
    <source>
        <dbReference type="ARBA" id="ARBA00023125"/>
    </source>
</evidence>
<reference evidence="7 8" key="1">
    <citation type="submission" date="2019-01" db="EMBL/GenBank/DDBJ databases">
        <title>Ktedonosporobacter rubrisoli SCAWS-G2.</title>
        <authorList>
            <person name="Huang Y."/>
            <person name="Yan B."/>
        </authorList>
    </citation>
    <scope>NUCLEOTIDE SEQUENCE [LARGE SCALE GENOMIC DNA]</scope>
    <source>
        <strain evidence="7 8">SCAWS-G2</strain>
    </source>
</reference>
<evidence type="ECO:0000256" key="1">
    <source>
        <dbReference type="ARBA" id="ARBA00009437"/>
    </source>
</evidence>
<dbReference type="RefSeq" id="WP_129888563.1">
    <property type="nucleotide sequence ID" value="NZ_CP035758.1"/>
</dbReference>
<dbReference type="PRINTS" id="PR00039">
    <property type="entry name" value="HTHLYSR"/>
</dbReference>
<keyword evidence="3" id="KW-0238">DNA-binding</keyword>
<dbReference type="Gene3D" id="1.10.10.10">
    <property type="entry name" value="Winged helix-like DNA-binding domain superfamily/Winged helix DNA-binding domain"/>
    <property type="match status" value="1"/>
</dbReference>
<dbReference type="SUPFAM" id="SSF53850">
    <property type="entry name" value="Periplasmic binding protein-like II"/>
    <property type="match status" value="1"/>
</dbReference>
<proteinExistence type="inferred from homology"/>
<organism evidence="7 8">
    <name type="scientific">Ktedonosporobacter rubrisoli</name>
    <dbReference type="NCBI Taxonomy" id="2509675"/>
    <lineage>
        <taxon>Bacteria</taxon>
        <taxon>Bacillati</taxon>
        <taxon>Chloroflexota</taxon>
        <taxon>Ktedonobacteria</taxon>
        <taxon>Ktedonobacterales</taxon>
        <taxon>Ktedonosporobacteraceae</taxon>
        <taxon>Ktedonosporobacter</taxon>
    </lineage>
</organism>
<protein>
    <submittedName>
        <fullName evidence="7">LysR family transcriptional regulator</fullName>
    </submittedName>
</protein>
<evidence type="ECO:0000313" key="7">
    <source>
        <dbReference type="EMBL" id="QBD77507.1"/>
    </source>
</evidence>
<evidence type="ECO:0000313" key="8">
    <source>
        <dbReference type="Proteomes" id="UP000290365"/>
    </source>
</evidence>
<dbReference type="FunFam" id="1.10.10.10:FF:000001">
    <property type="entry name" value="LysR family transcriptional regulator"/>
    <property type="match status" value="1"/>
</dbReference>
<dbReference type="Pfam" id="PF00126">
    <property type="entry name" value="HTH_1"/>
    <property type="match status" value="1"/>
</dbReference>
<evidence type="ECO:0000256" key="4">
    <source>
        <dbReference type="ARBA" id="ARBA00023163"/>
    </source>
</evidence>
<dbReference type="CDD" id="cd05466">
    <property type="entry name" value="PBP2_LTTR_substrate"/>
    <property type="match status" value="1"/>
</dbReference>
<keyword evidence="4" id="KW-0804">Transcription</keyword>
<dbReference type="InterPro" id="IPR036390">
    <property type="entry name" value="WH_DNA-bd_sf"/>
</dbReference>
<evidence type="ECO:0000256" key="2">
    <source>
        <dbReference type="ARBA" id="ARBA00023015"/>
    </source>
</evidence>
<dbReference type="Pfam" id="PF03466">
    <property type="entry name" value="LysR_substrate"/>
    <property type="match status" value="1"/>
</dbReference>
<dbReference type="GO" id="GO:0003700">
    <property type="term" value="F:DNA-binding transcription factor activity"/>
    <property type="evidence" value="ECO:0007669"/>
    <property type="project" value="InterPro"/>
</dbReference>
<dbReference type="PROSITE" id="PS50931">
    <property type="entry name" value="HTH_LYSR"/>
    <property type="match status" value="1"/>
</dbReference>
<feature type="region of interest" description="Disordered" evidence="5">
    <location>
        <begin position="297"/>
        <end position="321"/>
    </location>
</feature>